<accession>A0A8J2N879</accession>
<dbReference type="AlphaFoldDB" id="A0A8J2N879"/>
<name>A0A8J2N879_9PLEO</name>
<dbReference type="Proteomes" id="UP000676310">
    <property type="component" value="Unassembled WGS sequence"/>
</dbReference>
<reference evidence="1" key="1">
    <citation type="submission" date="2021-05" db="EMBL/GenBank/DDBJ databases">
        <authorList>
            <person name="Stam R."/>
        </authorList>
    </citation>
    <scope>NUCLEOTIDE SEQUENCE</scope>
    <source>
        <strain evidence="1">CS162</strain>
    </source>
</reference>
<gene>
    <name evidence="1" type="ORF">ALTATR162_LOCUS7596</name>
</gene>
<evidence type="ECO:0000313" key="1">
    <source>
        <dbReference type="EMBL" id="CAG5173214.1"/>
    </source>
</evidence>
<dbReference type="RefSeq" id="XP_043171159.1">
    <property type="nucleotide sequence ID" value="XM_043315224.1"/>
</dbReference>
<sequence>MGSPLLMSSKFSSCYETLKSLPGTMASTSKSHVDREAITVGDIHESHLLRLPGEIKNVIHHYALEGEVHIRTYSIHHHDTHNRKNRLTLPASCRQIQLEIVLLPYQFLTIRFARWKFRAFCLTLSSRKCQAIRKIHMEGVEKD</sequence>
<protein>
    <submittedName>
        <fullName evidence="1">Uncharacterized protein</fullName>
    </submittedName>
</protein>
<organism evidence="1 2">
    <name type="scientific">Alternaria atra</name>
    <dbReference type="NCBI Taxonomy" id="119953"/>
    <lineage>
        <taxon>Eukaryota</taxon>
        <taxon>Fungi</taxon>
        <taxon>Dikarya</taxon>
        <taxon>Ascomycota</taxon>
        <taxon>Pezizomycotina</taxon>
        <taxon>Dothideomycetes</taxon>
        <taxon>Pleosporomycetidae</taxon>
        <taxon>Pleosporales</taxon>
        <taxon>Pleosporineae</taxon>
        <taxon>Pleosporaceae</taxon>
        <taxon>Alternaria</taxon>
        <taxon>Alternaria sect. Ulocladioides</taxon>
    </lineage>
</organism>
<dbReference type="GeneID" id="67019613"/>
<keyword evidence="2" id="KW-1185">Reference proteome</keyword>
<dbReference type="EMBL" id="CAJRGZ010000022">
    <property type="protein sequence ID" value="CAG5173214.1"/>
    <property type="molecule type" value="Genomic_DNA"/>
</dbReference>
<dbReference type="PANTHER" id="PTHR38790">
    <property type="entry name" value="2EXR DOMAIN-CONTAINING PROTEIN-RELATED"/>
    <property type="match status" value="1"/>
</dbReference>
<dbReference type="OrthoDB" id="3694708at2759"/>
<evidence type="ECO:0000313" key="2">
    <source>
        <dbReference type="Proteomes" id="UP000676310"/>
    </source>
</evidence>
<dbReference type="PANTHER" id="PTHR38790:SF4">
    <property type="entry name" value="2EXR DOMAIN-CONTAINING PROTEIN"/>
    <property type="match status" value="1"/>
</dbReference>
<comment type="caution">
    <text evidence="1">The sequence shown here is derived from an EMBL/GenBank/DDBJ whole genome shotgun (WGS) entry which is preliminary data.</text>
</comment>
<proteinExistence type="predicted"/>